<dbReference type="Proteomes" id="UP000298017">
    <property type="component" value="Unassembled WGS sequence"/>
</dbReference>
<evidence type="ECO:0000256" key="1">
    <source>
        <dbReference type="SAM" id="MobiDB-lite"/>
    </source>
</evidence>
<feature type="region of interest" description="Disordered" evidence="1">
    <location>
        <begin position="31"/>
        <end position="94"/>
    </location>
</feature>
<dbReference type="EMBL" id="SPNK01000019">
    <property type="protein sequence ID" value="TFH98852.1"/>
    <property type="molecule type" value="Genomic_DNA"/>
</dbReference>
<keyword evidence="4" id="KW-1185">Reference proteome</keyword>
<keyword evidence="2" id="KW-0812">Transmembrane</keyword>
<accession>A0AAX2SBI4</accession>
<protein>
    <submittedName>
        <fullName evidence="3">Methionine/alanine import family NSS transporter small subunit</fullName>
    </submittedName>
</protein>
<reference evidence="3 4" key="1">
    <citation type="submission" date="2019-03" db="EMBL/GenBank/DDBJ databases">
        <title>Genome Sequencing and Assembly of Various Microbes Isolated from Alder Root Nodule.</title>
        <authorList>
            <person name="Swanson E."/>
            <person name="Sevigny J.L."/>
            <person name="Pesce C."/>
            <person name="Davis I."/>
            <person name="Kleiner V."/>
            <person name="Tisa L."/>
        </authorList>
    </citation>
    <scope>NUCLEOTIDE SEQUENCE [LARGE SCALE GENOMIC DNA]</scope>
    <source>
        <strain evidence="3 4">4R-31</strain>
    </source>
</reference>
<feature type="transmembrane region" description="Helical" evidence="2">
    <location>
        <begin position="6"/>
        <end position="25"/>
    </location>
</feature>
<keyword evidence="2" id="KW-0472">Membrane</keyword>
<name>A0AAX2SBI4_KOCRH</name>
<gene>
    <name evidence="3" type="ORF">E4P33_11575</name>
</gene>
<proteinExistence type="predicted"/>
<dbReference type="InterPro" id="IPR031596">
    <property type="entry name" value="MaAIMP_sms"/>
</dbReference>
<dbReference type="RefSeq" id="WP_059281599.1">
    <property type="nucleotide sequence ID" value="NZ_CABMOG010000001.1"/>
</dbReference>
<feature type="compositionally biased region" description="Basic and acidic residues" evidence="1">
    <location>
        <begin position="67"/>
        <end position="78"/>
    </location>
</feature>
<evidence type="ECO:0000313" key="4">
    <source>
        <dbReference type="Proteomes" id="UP000298017"/>
    </source>
</evidence>
<evidence type="ECO:0000313" key="3">
    <source>
        <dbReference type="EMBL" id="TFH98852.1"/>
    </source>
</evidence>
<keyword evidence="2" id="KW-1133">Transmembrane helix</keyword>
<sequence>MNGTAIVMMVVAMVLVWGGLVLALINIKRSPELEDEIDTPAEDEGGLAEAHHGGIDDAAGRPSTSAEDPRDLRGEPRPAGEGAQAPEQATGRHL</sequence>
<feature type="compositionally biased region" description="Basic and acidic residues" evidence="1">
    <location>
        <begin position="49"/>
        <end position="59"/>
    </location>
</feature>
<comment type="caution">
    <text evidence="3">The sequence shown here is derived from an EMBL/GenBank/DDBJ whole genome shotgun (WGS) entry which is preliminary data.</text>
</comment>
<evidence type="ECO:0000256" key="2">
    <source>
        <dbReference type="SAM" id="Phobius"/>
    </source>
</evidence>
<feature type="compositionally biased region" description="Acidic residues" evidence="1">
    <location>
        <begin position="33"/>
        <end position="46"/>
    </location>
</feature>
<dbReference type="Pfam" id="PF16951">
    <property type="entry name" value="MaAIMP_sms"/>
    <property type="match status" value="1"/>
</dbReference>
<dbReference type="NCBIfam" id="NF033493">
    <property type="entry name" value="MetS_like_NSS"/>
    <property type="match status" value="1"/>
</dbReference>
<dbReference type="AlphaFoldDB" id="A0AAX2SBI4"/>
<dbReference type="GeneID" id="93232681"/>
<organism evidence="3 4">
    <name type="scientific">Kocuria rhizophila</name>
    <dbReference type="NCBI Taxonomy" id="72000"/>
    <lineage>
        <taxon>Bacteria</taxon>
        <taxon>Bacillati</taxon>
        <taxon>Actinomycetota</taxon>
        <taxon>Actinomycetes</taxon>
        <taxon>Micrococcales</taxon>
        <taxon>Micrococcaceae</taxon>
        <taxon>Kocuria</taxon>
    </lineage>
</organism>